<protein>
    <recommendedName>
        <fullName evidence="4">Large ribosomal subunit protein eL32</fullName>
    </recommendedName>
    <alternativeName>
        <fullName evidence="5">50S ribosomal protein L32e</fullName>
    </alternativeName>
</protein>
<dbReference type="RefSeq" id="WP_095609294.1">
    <property type="nucleotide sequence ID" value="NZ_CAUHCB010000006.1"/>
</dbReference>
<name>A0A2A2HBM2_9EURY</name>
<dbReference type="OrthoDB" id="372100at2157"/>
<dbReference type="EMBL" id="LMVN01000027">
    <property type="protein sequence ID" value="PAV06654.1"/>
    <property type="molecule type" value="Genomic_DNA"/>
</dbReference>
<gene>
    <name evidence="6" type="ORF">ASJ82_04285</name>
    <name evidence="7" type="ORF">MSCUN_13750</name>
</gene>
<evidence type="ECO:0000313" key="6">
    <source>
        <dbReference type="EMBL" id="PAV06654.1"/>
    </source>
</evidence>
<dbReference type="PANTHER" id="PTHR23413">
    <property type="entry name" value="60S RIBOSOMAL PROTEIN L32 AND DNA-DIRECTED RNA POLYMERASE II, SUBUNIT N"/>
    <property type="match status" value="1"/>
</dbReference>
<proteinExistence type="inferred from homology"/>
<dbReference type="Pfam" id="PF01655">
    <property type="entry name" value="Ribosomal_L32e"/>
    <property type="match status" value="1"/>
</dbReference>
<organism evidence="6 8">
    <name type="scientific">Methanosphaera cuniculi</name>
    <dbReference type="NCBI Taxonomy" id="1077256"/>
    <lineage>
        <taxon>Archaea</taxon>
        <taxon>Methanobacteriati</taxon>
        <taxon>Methanobacteriota</taxon>
        <taxon>Methanomada group</taxon>
        <taxon>Methanobacteria</taxon>
        <taxon>Methanobacteriales</taxon>
        <taxon>Methanobacteriaceae</taxon>
        <taxon>Methanosphaera</taxon>
    </lineage>
</organism>
<evidence type="ECO:0000256" key="3">
    <source>
        <dbReference type="ARBA" id="ARBA00023274"/>
    </source>
</evidence>
<dbReference type="Proteomes" id="UP000246004">
    <property type="component" value="Unassembled WGS sequence"/>
</dbReference>
<evidence type="ECO:0000256" key="5">
    <source>
        <dbReference type="ARBA" id="ARBA00035377"/>
    </source>
</evidence>
<dbReference type="InterPro" id="IPR036351">
    <property type="entry name" value="Ribosomal_eL32_sf"/>
</dbReference>
<dbReference type="GO" id="GO:0022625">
    <property type="term" value="C:cytosolic large ribosomal subunit"/>
    <property type="evidence" value="ECO:0007669"/>
    <property type="project" value="TreeGrafter"/>
</dbReference>
<accession>A0A2A2HBM2</accession>
<keyword evidence="8" id="KW-1185">Reference proteome</keyword>
<dbReference type="Proteomes" id="UP000217528">
    <property type="component" value="Unassembled WGS sequence"/>
</dbReference>
<evidence type="ECO:0000313" key="9">
    <source>
        <dbReference type="Proteomes" id="UP000246004"/>
    </source>
</evidence>
<dbReference type="PANTHER" id="PTHR23413:SF1">
    <property type="entry name" value="RIBOSOMAL PROTEIN L32"/>
    <property type="match status" value="1"/>
</dbReference>
<reference evidence="7 9" key="1">
    <citation type="submission" date="2016-04" db="EMBL/GenBank/DDBJ databases">
        <title>Genome sequence of Methanosphaera cuniculi DSM 4103.</title>
        <authorList>
            <person name="Poehlein A."/>
            <person name="Seedorf H."/>
            <person name="Daniel R."/>
        </authorList>
    </citation>
    <scope>NUCLEOTIDE SEQUENCE [LARGE SCALE GENOMIC DNA]</scope>
    <source>
        <strain evidence="7 9">DSM 4103</strain>
    </source>
</reference>
<keyword evidence="3" id="KW-0687">Ribonucleoprotein</keyword>
<dbReference type="CDD" id="cd00513">
    <property type="entry name" value="Ribosomal_L32_L32e"/>
    <property type="match status" value="1"/>
</dbReference>
<reference evidence="6 8" key="2">
    <citation type="journal article" date="2017" name="BMC Genomics">
        <title>Genomic analysis of methanogenic archaea reveals a shift towards energy conservation.</title>
        <authorList>
            <person name="Gilmore S.P."/>
            <person name="Henske J.K."/>
            <person name="Sexton J.A."/>
            <person name="Solomon K.V."/>
            <person name="Seppala S."/>
            <person name="Yoo J.I."/>
            <person name="Huyett L.M."/>
            <person name="Pressman A."/>
            <person name="Cogan J.Z."/>
            <person name="Kivenson V."/>
            <person name="Peng X."/>
            <person name="Tan Y."/>
            <person name="Valentine D.L."/>
            <person name="O'Malley M.A."/>
        </authorList>
    </citation>
    <scope>NUCLEOTIDE SEQUENCE [LARGE SCALE GENOMIC DNA]</scope>
    <source>
        <strain evidence="6 8">1R-7</strain>
    </source>
</reference>
<dbReference type="AlphaFoldDB" id="A0A2A2HBM2"/>
<dbReference type="GO" id="GO:0003735">
    <property type="term" value="F:structural constituent of ribosome"/>
    <property type="evidence" value="ECO:0007669"/>
    <property type="project" value="InterPro"/>
</dbReference>
<dbReference type="InterPro" id="IPR023654">
    <property type="entry name" value="Ribosomal_eL32_arc"/>
</dbReference>
<evidence type="ECO:0000313" key="8">
    <source>
        <dbReference type="Proteomes" id="UP000217528"/>
    </source>
</evidence>
<dbReference type="NCBIfam" id="NF006332">
    <property type="entry name" value="PRK08562.1"/>
    <property type="match status" value="1"/>
</dbReference>
<sequence length="109" mass="12600">MTKKPTFKRQEYWRYKKLGDSYRRPRGKLSKRRRYQARKPAMARIGYRCPKATRGLHPSGYNDILVENVEQIKALNPETDAARIAAAVGKRKRQAIEAEAKTLGVKLLN</sequence>
<evidence type="ECO:0000313" key="7">
    <source>
        <dbReference type="EMBL" id="PWL07843.1"/>
    </source>
</evidence>
<dbReference type="EMBL" id="LWMS01000044">
    <property type="protein sequence ID" value="PWL07843.1"/>
    <property type="molecule type" value="Genomic_DNA"/>
</dbReference>
<dbReference type="InterPro" id="IPR001515">
    <property type="entry name" value="Ribosomal_eL32"/>
</dbReference>
<keyword evidence="2 6" id="KW-0689">Ribosomal protein</keyword>
<comment type="caution">
    <text evidence="6">The sequence shown here is derived from an EMBL/GenBank/DDBJ whole genome shotgun (WGS) entry which is preliminary data.</text>
</comment>
<comment type="similarity">
    <text evidence="1">Belongs to the eukaryotic ribosomal protein eL32 family.</text>
</comment>
<dbReference type="GO" id="GO:0006412">
    <property type="term" value="P:translation"/>
    <property type="evidence" value="ECO:0007669"/>
    <property type="project" value="InterPro"/>
</dbReference>
<dbReference type="SUPFAM" id="SSF52042">
    <property type="entry name" value="Ribosomal protein L32e"/>
    <property type="match status" value="1"/>
</dbReference>
<dbReference type="SMART" id="SM01393">
    <property type="entry name" value="Ribosomal_L32e"/>
    <property type="match status" value="1"/>
</dbReference>
<evidence type="ECO:0000256" key="4">
    <source>
        <dbReference type="ARBA" id="ARBA00035229"/>
    </source>
</evidence>
<evidence type="ECO:0000256" key="1">
    <source>
        <dbReference type="ARBA" id="ARBA00008431"/>
    </source>
</evidence>
<evidence type="ECO:0000256" key="2">
    <source>
        <dbReference type="ARBA" id="ARBA00022980"/>
    </source>
</evidence>